<protein>
    <submittedName>
        <fullName evidence="1">Phage tail protein</fullName>
    </submittedName>
</protein>
<dbReference type="Proteomes" id="UP000240892">
    <property type="component" value="Unassembled WGS sequence"/>
</dbReference>
<sequence length="228" mass="23261">MSVATASATATFTADELIVEDGTGRQYRLTSFSKTVNLATTGAGGMDTGTVPATGFVALYAIYNPTSSTSALLAVNATSVTAPELYGGANMPTGYTASALVSVWGIASSQFIVGEQRGRDIGMSDIVAISTTSQATSYTSLSIAGAVPRNAKNIGGWFGTQSTASSTQTISVSSSATAMASRRSQVNGAQAINGSYTLPVTTPQTIYYQNTTSGTLSGASIVINEYSF</sequence>
<keyword evidence="2" id="KW-1185">Reference proteome</keyword>
<evidence type="ECO:0000313" key="2">
    <source>
        <dbReference type="Proteomes" id="UP000240892"/>
    </source>
</evidence>
<name>A0A2T2XV11_9ENTR</name>
<organism evidence="1 2">
    <name type="scientific">Kluyvera genomosp. 2</name>
    <dbReference type="NCBI Taxonomy" id="2774054"/>
    <lineage>
        <taxon>Bacteria</taxon>
        <taxon>Pseudomonadati</taxon>
        <taxon>Pseudomonadota</taxon>
        <taxon>Gammaproteobacteria</taxon>
        <taxon>Enterobacterales</taxon>
        <taxon>Enterobacteriaceae</taxon>
        <taxon>Kluyvera</taxon>
    </lineage>
</organism>
<proteinExistence type="predicted"/>
<accession>A0A2T2XV11</accession>
<dbReference type="EMBL" id="PYHO01000051">
    <property type="protein sequence ID" value="PSR44087.1"/>
    <property type="molecule type" value="Genomic_DNA"/>
</dbReference>
<dbReference type="AlphaFoldDB" id="A0A2T2XV11"/>
<comment type="caution">
    <text evidence="1">The sequence shown here is derived from an EMBL/GenBank/DDBJ whole genome shotgun (WGS) entry which is preliminary data.</text>
</comment>
<gene>
    <name evidence="1" type="ORF">C8256_25170</name>
</gene>
<evidence type="ECO:0000313" key="1">
    <source>
        <dbReference type="EMBL" id="PSR44087.1"/>
    </source>
</evidence>
<reference evidence="1 2" key="1">
    <citation type="submission" date="2018-03" db="EMBL/GenBank/DDBJ databases">
        <title>First report of an OXA-48+CTX-M-M-producing Kluyvera ascorbata clone recovered from patients admitted in a University Hospital in Madrid, Spain.</title>
        <authorList>
            <person name="Hernandez-Garcia M."/>
            <person name="Leon-Sampedro R."/>
            <person name="Perez-Viso B."/>
            <person name="Morosini M.I."/>
            <person name="Lopez-Fresnena N."/>
            <person name="Coque T.M."/>
            <person name="Bonten M."/>
            <person name="Malhotra-Kumar S."/>
            <person name="Ruiz-Garbajosa P."/>
            <person name="Canton R."/>
        </authorList>
    </citation>
    <scope>NUCLEOTIDE SEQUENCE [LARGE SCALE GENOMIC DNA]</scope>
    <source>
        <strain evidence="1 2">KA2</strain>
    </source>
</reference>